<sequence>MTEITSQVLSTTSPDIAAESLELDAPKADEVLIDVAACGVCHTDLHVIKEEVNFPRPAVLGHEVSGVVVDVGDDVEHVKAGDRVVASFIMPCGSCRHCVDGLEEICEVFFENNRINGRLLDGTTRMHRPDGTDVAMYSMSGHSSRTVVPASGVFGLPDHVSLQDAAILGCSIFTAYGSVFETGRVVEGDTVAVVAAGGIGLSITHLAAAAGASRIFVIDLDDHKLALAKELGATDVINGREQDPLEVITTELGHGVDKVFEALGTQATVTQAVSLADDGGRVVLTGIAPPGHVLDTPIAHVVRRKIQIMGSYGATVSTAMPAVIELAAEGKVDMAQLITNRFTFDQTDAAYKALDAREIRGRGVISINPDLQ</sequence>
<dbReference type="InterPro" id="IPR013154">
    <property type="entry name" value="ADH-like_N"/>
</dbReference>
<evidence type="ECO:0000256" key="2">
    <source>
        <dbReference type="ARBA" id="ARBA00008072"/>
    </source>
</evidence>
<dbReference type="RefSeq" id="WP_343959510.1">
    <property type="nucleotide sequence ID" value="NZ_BAAAMN010000052.1"/>
</dbReference>
<name>A0ABN2UWD0_9MICC</name>
<dbReference type="Proteomes" id="UP001501461">
    <property type="component" value="Unassembled WGS sequence"/>
</dbReference>
<keyword evidence="5" id="KW-0560">Oxidoreductase</keyword>
<evidence type="ECO:0000256" key="4">
    <source>
        <dbReference type="ARBA" id="ARBA00022833"/>
    </source>
</evidence>
<dbReference type="PROSITE" id="PS00059">
    <property type="entry name" value="ADH_ZINC"/>
    <property type="match status" value="1"/>
</dbReference>
<comment type="cofactor">
    <cofactor evidence="1 6">
        <name>Zn(2+)</name>
        <dbReference type="ChEBI" id="CHEBI:29105"/>
    </cofactor>
</comment>
<keyword evidence="3 6" id="KW-0479">Metal-binding</keyword>
<feature type="domain" description="Enoyl reductase (ER)" evidence="7">
    <location>
        <begin position="11"/>
        <end position="365"/>
    </location>
</feature>
<evidence type="ECO:0000256" key="1">
    <source>
        <dbReference type="ARBA" id="ARBA00001947"/>
    </source>
</evidence>
<organism evidence="8 9">
    <name type="scientific">Yaniella flava</name>
    <dbReference type="NCBI Taxonomy" id="287930"/>
    <lineage>
        <taxon>Bacteria</taxon>
        <taxon>Bacillati</taxon>
        <taxon>Actinomycetota</taxon>
        <taxon>Actinomycetes</taxon>
        <taxon>Micrococcales</taxon>
        <taxon>Micrococcaceae</taxon>
        <taxon>Yaniella</taxon>
    </lineage>
</organism>
<dbReference type="Gene3D" id="3.90.180.10">
    <property type="entry name" value="Medium-chain alcohol dehydrogenases, catalytic domain"/>
    <property type="match status" value="1"/>
</dbReference>
<protein>
    <submittedName>
        <fullName evidence="8">Zinc-binding dehydrogenase</fullName>
    </submittedName>
</protein>
<evidence type="ECO:0000259" key="7">
    <source>
        <dbReference type="SMART" id="SM00829"/>
    </source>
</evidence>
<evidence type="ECO:0000313" key="9">
    <source>
        <dbReference type="Proteomes" id="UP001501461"/>
    </source>
</evidence>
<dbReference type="InterPro" id="IPR011032">
    <property type="entry name" value="GroES-like_sf"/>
</dbReference>
<evidence type="ECO:0000256" key="6">
    <source>
        <dbReference type="RuleBase" id="RU361277"/>
    </source>
</evidence>
<gene>
    <name evidence="8" type="ORF">GCM10009720_26360</name>
</gene>
<evidence type="ECO:0000256" key="3">
    <source>
        <dbReference type="ARBA" id="ARBA00022723"/>
    </source>
</evidence>
<dbReference type="EMBL" id="BAAAMN010000052">
    <property type="protein sequence ID" value="GAA2044203.1"/>
    <property type="molecule type" value="Genomic_DNA"/>
</dbReference>
<reference evidence="8 9" key="1">
    <citation type="journal article" date="2019" name="Int. J. Syst. Evol. Microbiol.">
        <title>The Global Catalogue of Microorganisms (GCM) 10K type strain sequencing project: providing services to taxonomists for standard genome sequencing and annotation.</title>
        <authorList>
            <consortium name="The Broad Institute Genomics Platform"/>
            <consortium name="The Broad Institute Genome Sequencing Center for Infectious Disease"/>
            <person name="Wu L."/>
            <person name="Ma J."/>
        </authorList>
    </citation>
    <scope>NUCLEOTIDE SEQUENCE [LARGE SCALE GENOMIC DNA]</scope>
    <source>
        <strain evidence="8 9">JCM 13595</strain>
    </source>
</reference>
<dbReference type="InterPro" id="IPR020843">
    <property type="entry name" value="ER"/>
</dbReference>
<dbReference type="SUPFAM" id="SSF51735">
    <property type="entry name" value="NAD(P)-binding Rossmann-fold domains"/>
    <property type="match status" value="1"/>
</dbReference>
<keyword evidence="9" id="KW-1185">Reference proteome</keyword>
<dbReference type="InterPro" id="IPR013149">
    <property type="entry name" value="ADH-like_C"/>
</dbReference>
<dbReference type="SUPFAM" id="SSF50129">
    <property type="entry name" value="GroES-like"/>
    <property type="match status" value="1"/>
</dbReference>
<accession>A0ABN2UWD0</accession>
<dbReference type="PANTHER" id="PTHR43350">
    <property type="entry name" value="NAD-DEPENDENT ALCOHOL DEHYDROGENASE"/>
    <property type="match status" value="1"/>
</dbReference>
<comment type="caution">
    <text evidence="8">The sequence shown here is derived from an EMBL/GenBank/DDBJ whole genome shotgun (WGS) entry which is preliminary data.</text>
</comment>
<dbReference type="InterPro" id="IPR036291">
    <property type="entry name" value="NAD(P)-bd_dom_sf"/>
</dbReference>
<keyword evidence="4 6" id="KW-0862">Zinc</keyword>
<comment type="similarity">
    <text evidence="2 6">Belongs to the zinc-containing alcohol dehydrogenase family.</text>
</comment>
<dbReference type="SMART" id="SM00829">
    <property type="entry name" value="PKS_ER"/>
    <property type="match status" value="1"/>
</dbReference>
<dbReference type="InterPro" id="IPR002328">
    <property type="entry name" value="ADH_Zn_CS"/>
</dbReference>
<evidence type="ECO:0000256" key="5">
    <source>
        <dbReference type="ARBA" id="ARBA00023002"/>
    </source>
</evidence>
<dbReference type="Gene3D" id="3.40.50.720">
    <property type="entry name" value="NAD(P)-binding Rossmann-like Domain"/>
    <property type="match status" value="1"/>
</dbReference>
<dbReference type="PANTHER" id="PTHR43350:SF2">
    <property type="entry name" value="GROES-LIKE ZINC-BINDING ALCOHOL DEHYDROGENASE FAMILY PROTEIN"/>
    <property type="match status" value="1"/>
</dbReference>
<dbReference type="Pfam" id="PF00107">
    <property type="entry name" value="ADH_zinc_N"/>
    <property type="match status" value="1"/>
</dbReference>
<proteinExistence type="inferred from homology"/>
<dbReference type="Pfam" id="PF08240">
    <property type="entry name" value="ADH_N"/>
    <property type="match status" value="1"/>
</dbReference>
<evidence type="ECO:0000313" key="8">
    <source>
        <dbReference type="EMBL" id="GAA2044203.1"/>
    </source>
</evidence>